<name>A0A1I3U7H3_9SPHI</name>
<dbReference type="PROSITE" id="PS01124">
    <property type="entry name" value="HTH_ARAC_FAMILY_2"/>
    <property type="match status" value="1"/>
</dbReference>
<dbReference type="PANTHER" id="PTHR43280">
    <property type="entry name" value="ARAC-FAMILY TRANSCRIPTIONAL REGULATOR"/>
    <property type="match status" value="1"/>
</dbReference>
<dbReference type="SMART" id="SM00342">
    <property type="entry name" value="HTH_ARAC"/>
    <property type="match status" value="1"/>
</dbReference>
<dbReference type="SUPFAM" id="SSF51182">
    <property type="entry name" value="RmlC-like cupins"/>
    <property type="match status" value="1"/>
</dbReference>
<dbReference type="Pfam" id="PF12833">
    <property type="entry name" value="HTH_18"/>
    <property type="match status" value="1"/>
</dbReference>
<dbReference type="SUPFAM" id="SSF46689">
    <property type="entry name" value="Homeodomain-like"/>
    <property type="match status" value="2"/>
</dbReference>
<evidence type="ECO:0000256" key="2">
    <source>
        <dbReference type="ARBA" id="ARBA00023125"/>
    </source>
</evidence>
<dbReference type="PANTHER" id="PTHR43280:SF27">
    <property type="entry name" value="TRANSCRIPTIONAL REGULATOR MTLR"/>
    <property type="match status" value="1"/>
</dbReference>
<evidence type="ECO:0000256" key="1">
    <source>
        <dbReference type="ARBA" id="ARBA00023015"/>
    </source>
</evidence>
<dbReference type="AlphaFoldDB" id="A0A1I3U7H3"/>
<keyword evidence="3" id="KW-0804">Transcription</keyword>
<dbReference type="GO" id="GO:0003700">
    <property type="term" value="F:DNA-binding transcription factor activity"/>
    <property type="evidence" value="ECO:0007669"/>
    <property type="project" value="InterPro"/>
</dbReference>
<keyword evidence="1" id="KW-0805">Transcription regulation</keyword>
<reference evidence="5 6" key="1">
    <citation type="submission" date="2016-10" db="EMBL/GenBank/DDBJ databases">
        <authorList>
            <person name="de Groot N.N."/>
        </authorList>
    </citation>
    <scope>NUCLEOTIDE SEQUENCE [LARGE SCALE GENOMIC DNA]</scope>
    <source>
        <strain evidence="5 6">RK1</strain>
    </source>
</reference>
<keyword evidence="6" id="KW-1185">Reference proteome</keyword>
<dbReference type="InterPro" id="IPR014710">
    <property type="entry name" value="RmlC-like_jellyroll"/>
</dbReference>
<dbReference type="InterPro" id="IPR003313">
    <property type="entry name" value="AraC-bd"/>
</dbReference>
<gene>
    <name evidence="5" type="ORF">SAMN05444682_11434</name>
</gene>
<keyword evidence="2" id="KW-0238">DNA-binding</keyword>
<organism evidence="5 6">
    <name type="scientific">Parapedobacter indicus</name>
    <dbReference type="NCBI Taxonomy" id="1477437"/>
    <lineage>
        <taxon>Bacteria</taxon>
        <taxon>Pseudomonadati</taxon>
        <taxon>Bacteroidota</taxon>
        <taxon>Sphingobacteriia</taxon>
        <taxon>Sphingobacteriales</taxon>
        <taxon>Sphingobacteriaceae</taxon>
        <taxon>Parapedobacter</taxon>
    </lineage>
</organism>
<dbReference type="InterPro" id="IPR018062">
    <property type="entry name" value="HTH_AraC-typ_CS"/>
</dbReference>
<evidence type="ECO:0000313" key="6">
    <source>
        <dbReference type="Proteomes" id="UP000198670"/>
    </source>
</evidence>
<protein>
    <submittedName>
        <fullName evidence="5">Transcriptional regulator, AraC family</fullName>
    </submittedName>
</protein>
<evidence type="ECO:0000259" key="4">
    <source>
        <dbReference type="PROSITE" id="PS01124"/>
    </source>
</evidence>
<evidence type="ECO:0000256" key="3">
    <source>
        <dbReference type="ARBA" id="ARBA00023163"/>
    </source>
</evidence>
<dbReference type="EMBL" id="FOQO01000014">
    <property type="protein sequence ID" value="SFJ78872.1"/>
    <property type="molecule type" value="Genomic_DNA"/>
</dbReference>
<proteinExistence type="predicted"/>
<accession>A0A1I3U7H3</accession>
<evidence type="ECO:0000313" key="5">
    <source>
        <dbReference type="EMBL" id="SFJ78872.1"/>
    </source>
</evidence>
<dbReference type="InterPro" id="IPR009057">
    <property type="entry name" value="Homeodomain-like_sf"/>
</dbReference>
<dbReference type="GO" id="GO:0043565">
    <property type="term" value="F:sequence-specific DNA binding"/>
    <property type="evidence" value="ECO:0007669"/>
    <property type="project" value="InterPro"/>
</dbReference>
<dbReference type="CDD" id="cd06976">
    <property type="entry name" value="cupin_MtlR-like_N"/>
    <property type="match status" value="1"/>
</dbReference>
<sequence>MWGNPVAPVMKLNTNCDMKPRQEKLILDPKYSFVLQKDVYPYYPTPWHCHPEYELVLVVKSTGKRTVGNHEEPFFDGDLVLLGPNLPHCYQNDPAYYENNPSLTAEAIVIHFNEDFLGKEFFNIPEMSPVRKLFHRSQCGLKILGETRQRVADMMHEMLNLNGYKRILHLLGILELLALSEEADVLASPGYVQQHAVADNDRMTKVHDYIMANFRRNIGLTDVAKIANMSVPTFCRFFKSCTQKAFSSFLNEIRIGYACKLLVEENYNISQICYESGFNNMSNFNRQFKRITDKSPLQYKQDTLSDVAYLTSA</sequence>
<feature type="domain" description="HTH araC/xylS-type" evidence="4">
    <location>
        <begin position="204"/>
        <end position="302"/>
    </location>
</feature>
<dbReference type="Gene3D" id="2.60.120.10">
    <property type="entry name" value="Jelly Rolls"/>
    <property type="match status" value="1"/>
</dbReference>
<dbReference type="InterPro" id="IPR018060">
    <property type="entry name" value="HTH_AraC"/>
</dbReference>
<dbReference type="PROSITE" id="PS00041">
    <property type="entry name" value="HTH_ARAC_FAMILY_1"/>
    <property type="match status" value="1"/>
</dbReference>
<dbReference type="InterPro" id="IPR011051">
    <property type="entry name" value="RmlC_Cupin_sf"/>
</dbReference>
<dbReference type="STRING" id="1477437.SAMN05444682_11434"/>
<dbReference type="Pfam" id="PF02311">
    <property type="entry name" value="AraC_binding"/>
    <property type="match status" value="1"/>
</dbReference>
<dbReference type="Gene3D" id="1.10.10.60">
    <property type="entry name" value="Homeodomain-like"/>
    <property type="match status" value="2"/>
</dbReference>
<dbReference type="Proteomes" id="UP000198670">
    <property type="component" value="Unassembled WGS sequence"/>
</dbReference>